<evidence type="ECO:0000313" key="2">
    <source>
        <dbReference type="Proteomes" id="UP001057402"/>
    </source>
</evidence>
<keyword evidence="2" id="KW-1185">Reference proteome</keyword>
<reference evidence="2" key="1">
    <citation type="journal article" date="2023" name="Front. Plant Sci.">
        <title>Chromosomal-level genome assembly of Melastoma candidum provides insights into trichome evolution.</title>
        <authorList>
            <person name="Zhong Y."/>
            <person name="Wu W."/>
            <person name="Sun C."/>
            <person name="Zou P."/>
            <person name="Liu Y."/>
            <person name="Dai S."/>
            <person name="Zhou R."/>
        </authorList>
    </citation>
    <scope>NUCLEOTIDE SEQUENCE [LARGE SCALE GENOMIC DNA]</scope>
</reference>
<name>A0ACB9SFI9_9MYRT</name>
<gene>
    <name evidence="1" type="ORF">MLD38_001850</name>
</gene>
<dbReference type="Proteomes" id="UP001057402">
    <property type="component" value="Chromosome 1"/>
</dbReference>
<sequence length="168" mass="18815">MGRSGDGNHDNGSQSGSSCQFERLRLEPVYDTFMCPLTKKIMVKHLTARRLRIGSRSAESAEVRCKTLETLRIAVEEDSYLKTMMVERDTVRTIVKLLSHEQSKEWDEAISLMYELSKSEASSKKISAGRNVQQQMAENGRLGPLLTQLLEGSQEIKLSMASFLASSP</sequence>
<accession>A0ACB9SFI9</accession>
<comment type="caution">
    <text evidence="1">The sequence shown here is derived from an EMBL/GenBank/DDBJ whole genome shotgun (WGS) entry which is preliminary data.</text>
</comment>
<organism evidence="1 2">
    <name type="scientific">Melastoma candidum</name>
    <dbReference type="NCBI Taxonomy" id="119954"/>
    <lineage>
        <taxon>Eukaryota</taxon>
        <taxon>Viridiplantae</taxon>
        <taxon>Streptophyta</taxon>
        <taxon>Embryophyta</taxon>
        <taxon>Tracheophyta</taxon>
        <taxon>Spermatophyta</taxon>
        <taxon>Magnoliopsida</taxon>
        <taxon>eudicotyledons</taxon>
        <taxon>Gunneridae</taxon>
        <taxon>Pentapetalae</taxon>
        <taxon>rosids</taxon>
        <taxon>malvids</taxon>
        <taxon>Myrtales</taxon>
        <taxon>Melastomataceae</taxon>
        <taxon>Melastomatoideae</taxon>
        <taxon>Melastomateae</taxon>
        <taxon>Melastoma</taxon>
    </lineage>
</organism>
<protein>
    <submittedName>
        <fullName evidence="1">Uncharacterized protein</fullName>
    </submittedName>
</protein>
<evidence type="ECO:0000313" key="1">
    <source>
        <dbReference type="EMBL" id="KAI4389645.1"/>
    </source>
</evidence>
<proteinExistence type="predicted"/>
<dbReference type="EMBL" id="CM042880">
    <property type="protein sequence ID" value="KAI4389645.1"/>
    <property type="molecule type" value="Genomic_DNA"/>
</dbReference>